<name>A0ABD5NU94_9EURY</name>
<evidence type="ECO:0000313" key="4">
    <source>
        <dbReference type="Proteomes" id="UP001595846"/>
    </source>
</evidence>
<keyword evidence="4" id="KW-1185">Reference proteome</keyword>
<comment type="caution">
    <text evidence="3">The sequence shown here is derived from an EMBL/GenBank/DDBJ whole genome shotgun (WGS) entry which is preliminary data.</text>
</comment>
<protein>
    <submittedName>
        <fullName evidence="3">MarR family transcriptional regulator</fullName>
    </submittedName>
</protein>
<dbReference type="Proteomes" id="UP001595846">
    <property type="component" value="Unassembled WGS sequence"/>
</dbReference>
<gene>
    <name evidence="3" type="ORF">ACFOUR_18290</name>
</gene>
<dbReference type="SUPFAM" id="SSF46785">
    <property type="entry name" value="Winged helix' DNA-binding domain"/>
    <property type="match status" value="1"/>
</dbReference>
<dbReference type="GO" id="GO:0006355">
    <property type="term" value="P:regulation of DNA-templated transcription"/>
    <property type="evidence" value="ECO:0007669"/>
    <property type="project" value="UniProtKB-ARBA"/>
</dbReference>
<feature type="domain" description="HTH marR-type" evidence="2">
    <location>
        <begin position="47"/>
        <end position="85"/>
    </location>
</feature>
<dbReference type="Gene3D" id="1.10.10.10">
    <property type="entry name" value="Winged helix-like DNA-binding domain superfamily/Winged helix DNA-binding domain"/>
    <property type="match status" value="1"/>
</dbReference>
<accession>A0ABD5NU94</accession>
<dbReference type="InterPro" id="IPR036388">
    <property type="entry name" value="WH-like_DNA-bd_sf"/>
</dbReference>
<sequence>MSERTAAPQNTSTESDVPFREAYPSGWRALTKNDSVCAMIDAMLDLPPHREFNQTELADMANVSRQSVNRHIDLLANLGIVERVDGSSPQRFRFDTENAVSQALIRLDGVIRAAGADASS</sequence>
<dbReference type="AlphaFoldDB" id="A0ABD5NU94"/>
<dbReference type="EMBL" id="JBHSAQ010000016">
    <property type="protein sequence ID" value="MFC3960305.1"/>
    <property type="molecule type" value="Genomic_DNA"/>
</dbReference>
<feature type="region of interest" description="Disordered" evidence="1">
    <location>
        <begin position="1"/>
        <end position="20"/>
    </location>
</feature>
<dbReference type="InterPro" id="IPR036390">
    <property type="entry name" value="WH_DNA-bd_sf"/>
</dbReference>
<organism evidence="3 4">
    <name type="scientific">Halovivax cerinus</name>
    <dbReference type="NCBI Taxonomy" id="1487865"/>
    <lineage>
        <taxon>Archaea</taxon>
        <taxon>Methanobacteriati</taxon>
        <taxon>Methanobacteriota</taxon>
        <taxon>Stenosarchaea group</taxon>
        <taxon>Halobacteria</taxon>
        <taxon>Halobacteriales</taxon>
        <taxon>Natrialbaceae</taxon>
        <taxon>Halovivax</taxon>
    </lineage>
</organism>
<dbReference type="CDD" id="cd00090">
    <property type="entry name" value="HTH_ARSR"/>
    <property type="match status" value="1"/>
</dbReference>
<dbReference type="InterPro" id="IPR000835">
    <property type="entry name" value="HTH_MarR-typ"/>
</dbReference>
<evidence type="ECO:0000259" key="2">
    <source>
        <dbReference type="Pfam" id="PF12802"/>
    </source>
</evidence>
<dbReference type="Pfam" id="PF12802">
    <property type="entry name" value="MarR_2"/>
    <property type="match status" value="1"/>
</dbReference>
<dbReference type="InterPro" id="IPR011991">
    <property type="entry name" value="ArsR-like_HTH"/>
</dbReference>
<evidence type="ECO:0000313" key="3">
    <source>
        <dbReference type="EMBL" id="MFC3960305.1"/>
    </source>
</evidence>
<dbReference type="RefSeq" id="WP_256532583.1">
    <property type="nucleotide sequence ID" value="NZ_CP101824.1"/>
</dbReference>
<proteinExistence type="predicted"/>
<dbReference type="GeneID" id="73901678"/>
<reference evidence="3 4" key="1">
    <citation type="journal article" date="2019" name="Int. J. Syst. Evol. Microbiol.">
        <title>The Global Catalogue of Microorganisms (GCM) 10K type strain sequencing project: providing services to taxonomists for standard genome sequencing and annotation.</title>
        <authorList>
            <consortium name="The Broad Institute Genomics Platform"/>
            <consortium name="The Broad Institute Genome Sequencing Center for Infectious Disease"/>
            <person name="Wu L."/>
            <person name="Ma J."/>
        </authorList>
    </citation>
    <scope>NUCLEOTIDE SEQUENCE [LARGE SCALE GENOMIC DNA]</scope>
    <source>
        <strain evidence="3 4">IBRC-M 10256</strain>
    </source>
</reference>
<evidence type="ECO:0000256" key="1">
    <source>
        <dbReference type="SAM" id="MobiDB-lite"/>
    </source>
</evidence>